<evidence type="ECO:0008006" key="3">
    <source>
        <dbReference type="Google" id="ProtNLM"/>
    </source>
</evidence>
<evidence type="ECO:0000313" key="1">
    <source>
        <dbReference type="EMBL" id="MCF4102838.1"/>
    </source>
</evidence>
<comment type="caution">
    <text evidence="1">The sequence shown here is derived from an EMBL/GenBank/DDBJ whole genome shotgun (WGS) entry which is preliminary data.</text>
</comment>
<protein>
    <recommendedName>
        <fullName evidence="3">Lipoprotein</fullName>
    </recommendedName>
</protein>
<gene>
    <name evidence="1" type="ORF">L1I30_14260</name>
</gene>
<name>A0ABS9EJ65_9FLAO</name>
<dbReference type="PROSITE" id="PS51257">
    <property type="entry name" value="PROKAR_LIPOPROTEIN"/>
    <property type="match status" value="1"/>
</dbReference>
<dbReference type="EMBL" id="JAKGTH010000013">
    <property type="protein sequence ID" value="MCF4102838.1"/>
    <property type="molecule type" value="Genomic_DNA"/>
</dbReference>
<evidence type="ECO:0000313" key="2">
    <source>
        <dbReference type="Proteomes" id="UP001179363"/>
    </source>
</evidence>
<reference evidence="1" key="1">
    <citation type="submission" date="2022-01" db="EMBL/GenBank/DDBJ databases">
        <title>Gillisia lutea sp. nov., isolated from marine plastic residues from the Malvarosa beach (Valencia, Spain).</title>
        <authorList>
            <person name="Vidal-Verdu A."/>
            <person name="Molina-Menor E."/>
            <person name="Satari L."/>
            <person name="Pascual J."/>
            <person name="Pereto J."/>
            <person name="Porcar M."/>
        </authorList>
    </citation>
    <scope>NUCLEOTIDE SEQUENCE</scope>
    <source>
        <strain evidence="1">M10.2A</strain>
    </source>
</reference>
<proteinExistence type="predicted"/>
<keyword evidence="2" id="KW-1185">Reference proteome</keyword>
<accession>A0ABS9EJ65</accession>
<sequence>MKNLFYITLISLILISCDSFKVESDKIQISSSDFRKLEKLPEFQLVDLDSMDNFGELRTEMGKVTCDKKISGLKFQYQDTIYKTIASADCPTSNEISCYFRKNILIIKNDSLVPDLRNRNKKIPIENLKNVLTDISSIPYNFEYDKDILKAALIHIYIEEKYPISKTKKVLKEIVKQFENINSGKKTDYFKYIILIEQFDLSNIPPPPPKENS</sequence>
<organism evidence="1 2">
    <name type="scientific">Gillisia lutea</name>
    <dbReference type="NCBI Taxonomy" id="2909668"/>
    <lineage>
        <taxon>Bacteria</taxon>
        <taxon>Pseudomonadati</taxon>
        <taxon>Bacteroidota</taxon>
        <taxon>Flavobacteriia</taxon>
        <taxon>Flavobacteriales</taxon>
        <taxon>Flavobacteriaceae</taxon>
        <taxon>Gillisia</taxon>
    </lineage>
</organism>
<dbReference type="RefSeq" id="WP_236134982.1">
    <property type="nucleotide sequence ID" value="NZ_JAKGTH010000013.1"/>
</dbReference>
<dbReference type="Proteomes" id="UP001179363">
    <property type="component" value="Unassembled WGS sequence"/>
</dbReference>